<comment type="subcellular location">
    <subcellularLocation>
        <location evidence="6">Cytoplasm</location>
    </subcellularLocation>
</comment>
<gene>
    <name evidence="6" type="primary">prmA</name>
    <name evidence="7" type="ORF">HMPREF1535_03102</name>
</gene>
<dbReference type="Proteomes" id="UP000033047">
    <property type="component" value="Unassembled WGS sequence"/>
</dbReference>
<evidence type="ECO:0000256" key="4">
    <source>
        <dbReference type="ARBA" id="ARBA00022679"/>
    </source>
</evidence>
<reference evidence="7 8" key="1">
    <citation type="submission" date="2013-04" db="EMBL/GenBank/DDBJ databases">
        <title>The Genome Sequence of Parabacteroides goldsteinii DSM 19448.</title>
        <authorList>
            <consortium name="The Broad Institute Genomics Platform"/>
            <person name="Earl A."/>
            <person name="Ward D."/>
            <person name="Feldgarden M."/>
            <person name="Gevers D."/>
            <person name="Martens E."/>
            <person name="Sakamoto M."/>
            <person name="Benno Y."/>
            <person name="Song Y."/>
            <person name="Liu C."/>
            <person name="Lee J."/>
            <person name="Bolanos M."/>
            <person name="Vaisanen M.L."/>
            <person name="Finegold S.M."/>
            <person name="Walker B."/>
            <person name="Young S."/>
            <person name="Zeng Q."/>
            <person name="Gargeya S."/>
            <person name="Fitzgerald M."/>
            <person name="Haas B."/>
            <person name="Abouelleil A."/>
            <person name="Allen A.W."/>
            <person name="Alvarado L."/>
            <person name="Arachchi H.M."/>
            <person name="Berlin A.M."/>
            <person name="Chapman S.B."/>
            <person name="Gainer-Dewar J."/>
            <person name="Goldberg J."/>
            <person name="Griggs A."/>
            <person name="Gujja S."/>
            <person name="Hansen M."/>
            <person name="Howarth C."/>
            <person name="Imamovic A."/>
            <person name="Ireland A."/>
            <person name="Larimer J."/>
            <person name="McCowan C."/>
            <person name="Murphy C."/>
            <person name="Pearson M."/>
            <person name="Poon T.W."/>
            <person name="Priest M."/>
            <person name="Roberts A."/>
            <person name="Saif S."/>
            <person name="Shea T."/>
            <person name="Sisk P."/>
            <person name="Sykes S."/>
            <person name="Wortman J."/>
            <person name="Nusbaum C."/>
            <person name="Birren B."/>
        </authorList>
    </citation>
    <scope>NUCLEOTIDE SEQUENCE [LARGE SCALE GENOMIC DNA]</scope>
    <source>
        <strain evidence="7 8">DSM 19448</strain>
    </source>
</reference>
<comment type="similarity">
    <text evidence="1 6">Belongs to the methyltransferase superfamily. PrmA family.</text>
</comment>
<comment type="function">
    <text evidence="6">Methylates ribosomal protein L11.</text>
</comment>
<protein>
    <recommendedName>
        <fullName evidence="6">Ribosomal protein L11 methyltransferase</fullName>
        <shortName evidence="6">L11 Mtase</shortName>
        <ecNumber evidence="6">2.1.1.-</ecNumber>
    </recommendedName>
</protein>
<dbReference type="HOGENOM" id="CLU_049382_0_0_10"/>
<dbReference type="InterPro" id="IPR050078">
    <property type="entry name" value="Ribosomal_L11_MeTrfase_PrmA"/>
</dbReference>
<evidence type="ECO:0000256" key="6">
    <source>
        <dbReference type="HAMAP-Rule" id="MF_00735"/>
    </source>
</evidence>
<dbReference type="RefSeq" id="WP_046146762.1">
    <property type="nucleotide sequence ID" value="NZ_KQ033913.1"/>
</dbReference>
<dbReference type="Pfam" id="PF06325">
    <property type="entry name" value="PrmA"/>
    <property type="match status" value="1"/>
</dbReference>
<dbReference type="SUPFAM" id="SSF53335">
    <property type="entry name" value="S-adenosyl-L-methionine-dependent methyltransferases"/>
    <property type="match status" value="1"/>
</dbReference>
<dbReference type="PIRSF" id="PIRSF000401">
    <property type="entry name" value="RPL11_MTase"/>
    <property type="match status" value="1"/>
</dbReference>
<evidence type="ECO:0000256" key="1">
    <source>
        <dbReference type="ARBA" id="ARBA00009741"/>
    </source>
</evidence>
<keyword evidence="7" id="KW-0689">Ribosomal protein</keyword>
<proteinExistence type="inferred from homology"/>
<dbReference type="EC" id="2.1.1.-" evidence="6"/>
<dbReference type="AlphaFoldDB" id="A0A0F5J7X3"/>
<keyword evidence="3 6" id="KW-0489">Methyltransferase</keyword>
<feature type="binding site" evidence="6">
    <location>
        <position position="133"/>
    </location>
    <ligand>
        <name>S-adenosyl-L-methionine</name>
        <dbReference type="ChEBI" id="CHEBI:59789"/>
    </ligand>
</feature>
<dbReference type="CDD" id="cd02440">
    <property type="entry name" value="AdoMet_MTases"/>
    <property type="match status" value="1"/>
</dbReference>
<keyword evidence="4 6" id="KW-0808">Transferase</keyword>
<dbReference type="InterPro" id="IPR029063">
    <property type="entry name" value="SAM-dependent_MTases_sf"/>
</dbReference>
<keyword evidence="5 6" id="KW-0949">S-adenosyl-L-methionine</keyword>
<dbReference type="Gene3D" id="3.40.50.150">
    <property type="entry name" value="Vaccinia Virus protein VP39"/>
    <property type="match status" value="1"/>
</dbReference>
<keyword evidence="7" id="KW-0687">Ribonucleoprotein</keyword>
<accession>A0A0F5J7X3</accession>
<feature type="binding site" evidence="6">
    <location>
        <position position="154"/>
    </location>
    <ligand>
        <name>S-adenosyl-L-methionine</name>
        <dbReference type="ChEBI" id="CHEBI:59789"/>
    </ligand>
</feature>
<dbReference type="EMBL" id="AQHV01000014">
    <property type="protein sequence ID" value="KKB53560.1"/>
    <property type="molecule type" value="Genomic_DNA"/>
</dbReference>
<dbReference type="InterPro" id="IPR004498">
    <property type="entry name" value="Ribosomal_PrmA_MeTrfase"/>
</dbReference>
<dbReference type="GO" id="GO:0032259">
    <property type="term" value="P:methylation"/>
    <property type="evidence" value="ECO:0007669"/>
    <property type="project" value="UniProtKB-KW"/>
</dbReference>
<feature type="binding site" evidence="6">
    <location>
        <position position="176"/>
    </location>
    <ligand>
        <name>S-adenosyl-L-methionine</name>
        <dbReference type="ChEBI" id="CHEBI:59789"/>
    </ligand>
</feature>
<keyword evidence="2 6" id="KW-0963">Cytoplasm</keyword>
<dbReference type="HAMAP" id="MF_00735">
    <property type="entry name" value="Methyltr_PrmA"/>
    <property type="match status" value="1"/>
</dbReference>
<dbReference type="PATRIC" id="fig|927665.4.peg.3190"/>
<feature type="binding site" evidence="6">
    <location>
        <position position="219"/>
    </location>
    <ligand>
        <name>S-adenosyl-L-methionine</name>
        <dbReference type="ChEBI" id="CHEBI:59789"/>
    </ligand>
</feature>
<dbReference type="GO" id="GO:0005737">
    <property type="term" value="C:cytoplasm"/>
    <property type="evidence" value="ECO:0007669"/>
    <property type="project" value="UniProtKB-SubCell"/>
</dbReference>
<evidence type="ECO:0000256" key="3">
    <source>
        <dbReference type="ARBA" id="ARBA00022603"/>
    </source>
</evidence>
<evidence type="ECO:0000256" key="2">
    <source>
        <dbReference type="ARBA" id="ARBA00022490"/>
    </source>
</evidence>
<comment type="catalytic activity">
    <reaction evidence="6">
        <text>L-lysyl-[protein] + 3 S-adenosyl-L-methionine = N(6),N(6),N(6)-trimethyl-L-lysyl-[protein] + 3 S-adenosyl-L-homocysteine + 3 H(+)</text>
        <dbReference type="Rhea" id="RHEA:54192"/>
        <dbReference type="Rhea" id="RHEA-COMP:9752"/>
        <dbReference type="Rhea" id="RHEA-COMP:13826"/>
        <dbReference type="ChEBI" id="CHEBI:15378"/>
        <dbReference type="ChEBI" id="CHEBI:29969"/>
        <dbReference type="ChEBI" id="CHEBI:57856"/>
        <dbReference type="ChEBI" id="CHEBI:59789"/>
        <dbReference type="ChEBI" id="CHEBI:61961"/>
    </reaction>
</comment>
<evidence type="ECO:0000313" key="8">
    <source>
        <dbReference type="Proteomes" id="UP000033047"/>
    </source>
</evidence>
<dbReference type="GO" id="GO:0016279">
    <property type="term" value="F:protein-lysine N-methyltransferase activity"/>
    <property type="evidence" value="ECO:0007669"/>
    <property type="project" value="RHEA"/>
</dbReference>
<name>A0A0F5J7X3_9BACT</name>
<organism evidence="7 8">
    <name type="scientific">Parabacteroides goldsteinii DSM 19448 = WAL 12034</name>
    <dbReference type="NCBI Taxonomy" id="927665"/>
    <lineage>
        <taxon>Bacteria</taxon>
        <taxon>Pseudomonadati</taxon>
        <taxon>Bacteroidota</taxon>
        <taxon>Bacteroidia</taxon>
        <taxon>Bacteroidales</taxon>
        <taxon>Tannerellaceae</taxon>
        <taxon>Parabacteroides</taxon>
    </lineage>
</organism>
<dbReference type="PANTHER" id="PTHR43648:SF1">
    <property type="entry name" value="ELECTRON TRANSFER FLAVOPROTEIN BETA SUBUNIT LYSINE METHYLTRANSFERASE"/>
    <property type="match status" value="1"/>
</dbReference>
<comment type="caution">
    <text evidence="7">The sequence shown here is derived from an EMBL/GenBank/DDBJ whole genome shotgun (WGS) entry which is preliminary data.</text>
</comment>
<evidence type="ECO:0000313" key="7">
    <source>
        <dbReference type="EMBL" id="KKB53560.1"/>
    </source>
</evidence>
<evidence type="ECO:0000256" key="5">
    <source>
        <dbReference type="ARBA" id="ARBA00022691"/>
    </source>
</evidence>
<dbReference type="STRING" id="927665.HMPREF1535_03102"/>
<dbReference type="GO" id="GO:0005840">
    <property type="term" value="C:ribosome"/>
    <property type="evidence" value="ECO:0007669"/>
    <property type="project" value="UniProtKB-KW"/>
</dbReference>
<sequence length="283" mass="32108">MNYYELKFTYESPIEATIISDVLASELGEIGFESFTEDEDGLLAYVSDQLYNVKALQDKLNEFPLENVTIRYTEQLVESKDWNEEWEKNYFKPIRIGNDCIIRASFHEPEPGYTYNIIIDPKMAFGTGNHETTYLMISEMLKLDLEGKDLLDMGCGTAVLAILAKMKHANKVVGIDIDEWAYNNALENTRLNHTEDIQIALGGAEQIPAFGTFDIVFANINRNILLNDINQYVGCMKPGATLFMSGFYTEDIPAIQAECERNGLKFISHAEKNNWVAVKTQKP</sequence>
<dbReference type="NCBIfam" id="NF001785">
    <property type="entry name" value="PRK00517.2-2"/>
    <property type="match status" value="1"/>
</dbReference>
<dbReference type="PANTHER" id="PTHR43648">
    <property type="entry name" value="ELECTRON TRANSFER FLAVOPROTEIN BETA SUBUNIT LYSINE METHYLTRANSFERASE"/>
    <property type="match status" value="1"/>
</dbReference>